<keyword evidence="2" id="KW-0646">Protease inhibitor</keyword>
<dbReference type="EnsemblPlants" id="OB05G10710.1">
    <property type="protein sequence ID" value="OB05G10710.1"/>
    <property type="gene ID" value="OB05G10710"/>
</dbReference>
<evidence type="ECO:0000256" key="3">
    <source>
        <dbReference type="ARBA" id="ARBA00022900"/>
    </source>
</evidence>
<name>J3M397_ORYBR</name>
<dbReference type="Proteomes" id="UP000006038">
    <property type="component" value="Chromosome 5"/>
</dbReference>
<keyword evidence="6" id="KW-1185">Reference proteome</keyword>
<evidence type="ECO:0000313" key="6">
    <source>
        <dbReference type="Proteomes" id="UP000006038"/>
    </source>
</evidence>
<dbReference type="eggNOG" id="ENOG502R3R2">
    <property type="taxonomic scope" value="Eukaryota"/>
</dbReference>
<dbReference type="InterPro" id="IPR000864">
    <property type="entry name" value="Prot_inh_pot1"/>
</dbReference>
<dbReference type="PANTHER" id="PTHR33091:SF38">
    <property type="entry name" value="OS12G0437800 PROTEIN"/>
    <property type="match status" value="1"/>
</dbReference>
<organism evidence="5">
    <name type="scientific">Oryza brachyantha</name>
    <name type="common">malo sina</name>
    <dbReference type="NCBI Taxonomy" id="4533"/>
    <lineage>
        <taxon>Eukaryota</taxon>
        <taxon>Viridiplantae</taxon>
        <taxon>Streptophyta</taxon>
        <taxon>Embryophyta</taxon>
        <taxon>Tracheophyta</taxon>
        <taxon>Spermatophyta</taxon>
        <taxon>Magnoliopsida</taxon>
        <taxon>Liliopsida</taxon>
        <taxon>Poales</taxon>
        <taxon>Poaceae</taxon>
        <taxon>BOP clade</taxon>
        <taxon>Oryzoideae</taxon>
        <taxon>Oryzeae</taxon>
        <taxon>Oryzinae</taxon>
        <taxon>Oryza</taxon>
    </lineage>
</organism>
<dbReference type="PANTHER" id="PTHR33091">
    <property type="entry name" value="PROTEIN, PUTATIVE, EXPRESSED-RELATED"/>
    <property type="match status" value="1"/>
</dbReference>
<sequence length="88" mass="8834">MAGGVRSAAEEVGAGGTAAGEAAAAAAKRSWPEVVGLPMQEAKAAILKDKPDADIVVLPVGAPTTRDRRPNRVRIFGAATVAETPTIG</sequence>
<keyword evidence="3" id="KW-0722">Serine protease inhibitor</keyword>
<dbReference type="PRINTS" id="PR00292">
    <property type="entry name" value="POTATOINHBTR"/>
</dbReference>
<comment type="similarity">
    <text evidence="1">Belongs to the protease inhibitor I13 (potato type I serine protease inhibitor) family.</text>
</comment>
<dbReference type="Gramene" id="OB05G10710.1">
    <property type="protein sequence ID" value="OB05G10710.1"/>
    <property type="gene ID" value="OB05G10710"/>
</dbReference>
<dbReference type="HOGENOM" id="CLU_158942_0_1_1"/>
<dbReference type="Pfam" id="PF00280">
    <property type="entry name" value="potato_inhibit"/>
    <property type="match status" value="1"/>
</dbReference>
<evidence type="ECO:0000256" key="2">
    <source>
        <dbReference type="ARBA" id="ARBA00022690"/>
    </source>
</evidence>
<reference evidence="5" key="1">
    <citation type="journal article" date="2013" name="Nat. Commun.">
        <title>Whole-genome sequencing of Oryza brachyantha reveals mechanisms underlying Oryza genome evolution.</title>
        <authorList>
            <person name="Chen J."/>
            <person name="Huang Q."/>
            <person name="Gao D."/>
            <person name="Wang J."/>
            <person name="Lang Y."/>
            <person name="Liu T."/>
            <person name="Li B."/>
            <person name="Bai Z."/>
            <person name="Luis Goicoechea J."/>
            <person name="Liang C."/>
            <person name="Chen C."/>
            <person name="Zhang W."/>
            <person name="Sun S."/>
            <person name="Liao Y."/>
            <person name="Zhang X."/>
            <person name="Yang L."/>
            <person name="Song C."/>
            <person name="Wang M."/>
            <person name="Shi J."/>
            <person name="Liu G."/>
            <person name="Liu J."/>
            <person name="Zhou H."/>
            <person name="Zhou W."/>
            <person name="Yu Q."/>
            <person name="An N."/>
            <person name="Chen Y."/>
            <person name="Cai Q."/>
            <person name="Wang B."/>
            <person name="Liu B."/>
            <person name="Min J."/>
            <person name="Huang Y."/>
            <person name="Wu H."/>
            <person name="Li Z."/>
            <person name="Zhang Y."/>
            <person name="Yin Y."/>
            <person name="Song W."/>
            <person name="Jiang J."/>
            <person name="Jackson S.A."/>
            <person name="Wing R.A."/>
            <person name="Wang J."/>
            <person name="Chen M."/>
        </authorList>
    </citation>
    <scope>NUCLEOTIDE SEQUENCE [LARGE SCALE GENOMIC DNA]</scope>
    <source>
        <strain evidence="5">cv. IRGC 101232</strain>
    </source>
</reference>
<protein>
    <submittedName>
        <fullName evidence="5">Uncharacterized protein</fullName>
    </submittedName>
</protein>
<dbReference type="AlphaFoldDB" id="J3M397"/>
<reference evidence="5" key="2">
    <citation type="submission" date="2013-04" db="UniProtKB">
        <authorList>
            <consortium name="EnsemblPlants"/>
        </authorList>
    </citation>
    <scope>IDENTIFICATION</scope>
</reference>
<dbReference type="GO" id="GO:0009611">
    <property type="term" value="P:response to wounding"/>
    <property type="evidence" value="ECO:0007669"/>
    <property type="project" value="InterPro"/>
</dbReference>
<accession>J3M397</accession>
<feature type="region of interest" description="Disordered" evidence="4">
    <location>
        <begin position="1"/>
        <end position="25"/>
    </location>
</feature>
<dbReference type="GO" id="GO:0004867">
    <property type="term" value="F:serine-type endopeptidase inhibitor activity"/>
    <property type="evidence" value="ECO:0007669"/>
    <property type="project" value="UniProtKB-KW"/>
</dbReference>
<dbReference type="Gene3D" id="3.30.10.10">
    <property type="entry name" value="Trypsin Inhibitor V, subunit A"/>
    <property type="match status" value="1"/>
</dbReference>
<evidence type="ECO:0000256" key="4">
    <source>
        <dbReference type="SAM" id="MobiDB-lite"/>
    </source>
</evidence>
<evidence type="ECO:0000313" key="5">
    <source>
        <dbReference type="EnsemblPlants" id="OB05G10710.1"/>
    </source>
</evidence>
<dbReference type="SUPFAM" id="SSF54654">
    <property type="entry name" value="CI-2 family of serine protease inhibitors"/>
    <property type="match status" value="1"/>
</dbReference>
<evidence type="ECO:0000256" key="1">
    <source>
        <dbReference type="ARBA" id="ARBA00008210"/>
    </source>
</evidence>
<dbReference type="InterPro" id="IPR036354">
    <property type="entry name" value="Prot_inh_pot1_sf"/>
</dbReference>
<proteinExistence type="inferred from homology"/>